<keyword evidence="4" id="KW-0800">Toxin</keyword>
<feature type="region of interest" description="Disordered" evidence="9">
    <location>
        <begin position="820"/>
        <end position="917"/>
    </location>
</feature>
<evidence type="ECO:0000256" key="1">
    <source>
        <dbReference type="ARBA" id="ARBA00004370"/>
    </source>
</evidence>
<gene>
    <name evidence="12" type="ORF">PDM29_14450</name>
</gene>
<name>A0ABY9YMQ8_9GAMM</name>
<evidence type="ECO:0000256" key="8">
    <source>
        <dbReference type="ARBA" id="ARBA00023136"/>
    </source>
</evidence>
<feature type="compositionally biased region" description="Basic and acidic residues" evidence="9">
    <location>
        <begin position="869"/>
        <end position="878"/>
    </location>
</feature>
<evidence type="ECO:0000256" key="6">
    <source>
        <dbReference type="ARBA" id="ARBA00022837"/>
    </source>
</evidence>
<dbReference type="Proteomes" id="UP001302072">
    <property type="component" value="Chromosome"/>
</dbReference>
<dbReference type="SUPFAM" id="SSF51120">
    <property type="entry name" value="beta-Roll"/>
    <property type="match status" value="15"/>
</dbReference>
<dbReference type="Pfam" id="PF06594">
    <property type="entry name" value="HCBP_related"/>
    <property type="match status" value="3"/>
</dbReference>
<protein>
    <recommendedName>
        <fullName evidence="11">Haemolysin-type calcium binding-related domain-containing protein</fullName>
    </recommendedName>
</protein>
<evidence type="ECO:0000256" key="10">
    <source>
        <dbReference type="SAM" id="Phobius"/>
    </source>
</evidence>
<evidence type="ECO:0000256" key="3">
    <source>
        <dbReference type="ARBA" id="ARBA00022525"/>
    </source>
</evidence>
<dbReference type="InterPro" id="IPR011049">
    <property type="entry name" value="Serralysin-like_metalloprot_C"/>
</dbReference>
<dbReference type="PANTHER" id="PTHR38340">
    <property type="entry name" value="S-LAYER PROTEIN"/>
    <property type="match status" value="1"/>
</dbReference>
<feature type="transmembrane region" description="Helical" evidence="10">
    <location>
        <begin position="193"/>
        <end position="211"/>
    </location>
</feature>
<accession>A0ABY9YMQ8</accession>
<comment type="subcellular location">
    <subcellularLocation>
        <location evidence="1">Membrane</location>
    </subcellularLocation>
    <subcellularLocation>
        <location evidence="2">Secreted</location>
    </subcellularLocation>
</comment>
<dbReference type="RefSeq" id="WP_311190788.1">
    <property type="nucleotide sequence ID" value="NZ_CP115541.1"/>
</dbReference>
<keyword evidence="6" id="KW-0106">Calcium</keyword>
<keyword evidence="7" id="KW-0843">Virulence</keyword>
<dbReference type="Gene3D" id="2.150.10.10">
    <property type="entry name" value="Serralysin-like metalloprotease, C-terminal"/>
    <property type="match status" value="17"/>
</dbReference>
<evidence type="ECO:0000256" key="7">
    <source>
        <dbReference type="ARBA" id="ARBA00023026"/>
    </source>
</evidence>
<feature type="region of interest" description="Disordered" evidence="9">
    <location>
        <begin position="738"/>
        <end position="758"/>
    </location>
</feature>
<organism evidence="12 13">
    <name type="scientific">Stenotrophomonas oahuensis</name>
    <dbReference type="NCBI Taxonomy" id="3003271"/>
    <lineage>
        <taxon>Bacteria</taxon>
        <taxon>Pseudomonadati</taxon>
        <taxon>Pseudomonadota</taxon>
        <taxon>Gammaproteobacteria</taxon>
        <taxon>Lysobacterales</taxon>
        <taxon>Lysobacteraceae</taxon>
        <taxon>Stenotrophomonas</taxon>
    </lineage>
</organism>
<dbReference type="PANTHER" id="PTHR38340:SF1">
    <property type="entry name" value="S-LAYER PROTEIN"/>
    <property type="match status" value="1"/>
</dbReference>
<feature type="domain" description="Haemolysin-type calcium binding-related" evidence="11">
    <location>
        <begin position="1652"/>
        <end position="1698"/>
    </location>
</feature>
<feature type="region of interest" description="Disordered" evidence="9">
    <location>
        <begin position="1301"/>
        <end position="1349"/>
    </location>
</feature>
<dbReference type="PRINTS" id="PR00313">
    <property type="entry name" value="CABNDNGRPT"/>
</dbReference>
<keyword evidence="13" id="KW-1185">Reference proteome</keyword>
<dbReference type="Pfam" id="PF00353">
    <property type="entry name" value="HemolysinCabind"/>
    <property type="match status" value="24"/>
</dbReference>
<keyword evidence="3" id="KW-0964">Secreted</keyword>
<keyword evidence="10" id="KW-1133">Transmembrane helix</keyword>
<feature type="domain" description="Haemolysin-type calcium binding-related" evidence="11">
    <location>
        <begin position="1822"/>
        <end position="1865"/>
    </location>
</feature>
<dbReference type="EMBL" id="CP115541">
    <property type="protein sequence ID" value="WNH51548.1"/>
    <property type="molecule type" value="Genomic_DNA"/>
</dbReference>
<feature type="compositionally biased region" description="Low complexity" evidence="9">
    <location>
        <begin position="884"/>
        <end position="896"/>
    </location>
</feature>
<proteinExistence type="predicted"/>
<dbReference type="InterPro" id="IPR001343">
    <property type="entry name" value="Hemolysn_Ca-bd"/>
</dbReference>
<evidence type="ECO:0000313" key="13">
    <source>
        <dbReference type="Proteomes" id="UP001302072"/>
    </source>
</evidence>
<dbReference type="InterPro" id="IPR010566">
    <property type="entry name" value="Haemolys_ca-bd"/>
</dbReference>
<reference evidence="12 13" key="1">
    <citation type="submission" date="2022-12" db="EMBL/GenBank/DDBJ databases">
        <title>Two new species, Stenotrophomonas aracearum and Stenotrophomonas oahuensis, isolated from Anthurium (Araceae family) in Hawaii.</title>
        <authorList>
            <person name="Chunag S.C."/>
            <person name="Dobhal S."/>
            <person name="Alvarez A."/>
            <person name="Arif M."/>
        </authorList>
    </citation>
    <scope>NUCLEOTIDE SEQUENCE [LARGE SCALE GENOMIC DNA]</scope>
    <source>
        <strain evidence="12 13">A5586</strain>
    </source>
</reference>
<dbReference type="PRINTS" id="PR01488">
    <property type="entry name" value="RTXTOXINA"/>
</dbReference>
<dbReference type="InterPro" id="IPR050557">
    <property type="entry name" value="RTX_toxin/Mannuronan_C5-epim"/>
</dbReference>
<evidence type="ECO:0000259" key="11">
    <source>
        <dbReference type="Pfam" id="PF06594"/>
    </source>
</evidence>
<sequence>MAEMWYGSNPDMGLRIAELSGAIAGNIMRKDAEIKALSDAGQLNDQKILEIFADAFEQNADLAMMFADQFRAQGNSAEAALAAQLALESRQKFDRIRAVIATGDALKMAEEVIGGLSTLNDLGEAFGVGGTAKLGKIFNFIDNVITVRDIAEAVVDGDGRALQELLVGLAVGAMITAATGALMSAATLAGAPVIVIASIVATAAFLGYIASEAVDQLFETMLGKSPEDVQTELRDAIIKYGQADAVNLGYTLTFGSEEGDNLLGSSTEANSMTGGVGEDWIRGGSKNDYISGGSDSDILEGLAGDDRLRGGAGNDRLVGGLGRDTLEGGDGVDTYAFYSEQMVKGGEDVIIDSDGKGAIEIDGYAINSASLQRALGPATWETSDKSLRISFSGGSLIIRHAATGARIIVSGWNNGDLGITLPDLGQPGTPENPIIFTNGDDVVGFDGQYAEPPWSGDDYLFGMAGNDGIDGGFGDDWIDGGADNDLVLGGPGVNRLRGGGGNDFLLSAPMMANWTTNGDAFHKYWDADPTVLTHGRNWAVHGSEDSTLGDPSSLLLDFKAFGVFAVRPESDTFDWVRYLDPEVYAGQADELLGGDGHDVIYGGEGDDLINGGTGNDLLLGGADDDTIYGDDGDDLILGDELTIGDNIFNTLSRHLSSAARLGGDDTIQGGYGDDKMFGLGGSDTIDGGDGNDVLQGDRLDYATGFSYAINTSSGNDYLDGGAGDDRLFGDGGSDTLIGGTGNDHLEGDSLEGVDFGNDKLDGGDGNDSLIGFGGSDELIGGAGDDIMSGDAAEEFVPLAYHGNDRMFGGFGNDSLSGNGGNDLLDGGEDDDSLWGGKGNDVLIGGTGNDQLAGGEDDDALDGGAGNDRLWGDAGRDVLEGGAGDDLLQGGQGNDNLRGGDGKDELNGGEDADFLDGGAGDDTLFGGAGADKLFGSDGDDYLAGDAFEEGVGQGDDILEGGRGNDILVGGGGHDLLNGDVGDDQLYGDVPGSELAGNDVLNGGAGNDYLDGGAGNDQLNGGEGDDVMFGGAGNDVFAGAAGNDTMDGGLGENRFEFAADFGNDVVQAKAAEGAAHVYAFAAELDPQEFSFSRVNGFDLLITLEGRVDTLLIRSFFMAQGTDRFEFGSLVVSGDEVAAMAEGNNGGGIGGGTPITGGDEGGLITGTDGNDVLLGGAGDDAISGLAGNDRLVGGTGGDILDGGAGNDVYEFGPGFGSDRIQGLDLATSGSDIIRFQPGSSYTRNAASITSDGFSLTIAFLGPYGWDALILEGFLASTNGSHIIEFADGTVLRASDFGGGPVMGLPGKPSEGATDGDDVLRGGAGDDVLDGGAGNDQIDGGAGNDVVSGAEGNDRLLGGDGDDVLYGGAGDDELDGGQGNDTLDGGAGSDVFRWGIGSGNDTIAVSDVLAQRLVEMRDIGSALDLEFVRIGYDLTLRSRETGETLTVLGYYDPALSPVKLAFSDGSLLQESDILSGDNTIKHFDGEGVVLNGYGGNDYLYSGSGVDRLYGGAGDDYLVAGIGSDRLYGGDGNDRLYGYSDYADGGWGDEDFLDGGAGNDSLIGGRGNDTLVGGEGVDYLQGEEGDDVLSGGTGKDYLYGGSGSDTYRFARGDGKDIIYDVFGHTLGEADIIHFDSTISPDQIHLRRKRREGDAYDDLVLELIGTGDSVTIDDYFRYLMLSEDGTSPNLGGVQFADGTFWSASTIAAMSMVGTQYHDLLTGQYAVDDLYDGLAGNDYLLASDHNDTLLGGAGNDELGGGDGNDVLDGGTGFDYLHGDAGDDTYLFSRGSGVDFINNGTRTEGDYDVVQFAADVSKDDVRLARSGDALVIDIAGTSDRIIVMGHFSSVANEYGGGPIDALQFADGTTWTAAELLERLGEDLPPIQVSIESRWFGGDSNAMNYVIGIQAGHPWGVAGASDANNWFDLGLANDSLDEEYPDGLPVEGGRASDTYVFDRTYGAQLVRDAGGTDQIRFAAGITTADVAIQRIGDDLLLRLNERDVLRVKSHFAGDAGIESVLFADGSQWDPAWLVANAVLLDKVILGGEGSDVLDGGVGNDVLRGFGGDDTLNGAEGDDLLDGGTGSDRMIGGRGDDTYVIDSVGDVAVELDDRYEGISEDGIDTVLASISYTAQHNIERVFLQGTADLNATGGNAENVLVGNAGANILRGSDPDQWFHYDDWLDGGAGNDVLITSWGDDTLIGGEGDDYMEGSGGADLYFVDSAGDVVVESVEEVGGSRAASAARTMQNELPGDAGDLWELPAPGFHPNRDGDTVVSTINYTLGDGIETLVLRGEAVIGQGSAYDNTLIGSALDNVLLGMEGSDHLDGAGGNDTLDGGEGDDYLTAGIGNDTLIGGDGNDGYEWWIGDGHDVILNGDAWGEDSVMFYDTAFADLQFSRDGDDLVAATADGEGSITVKDWYADAANRVDWFTDRDWNQWSADDVEARAAGGPLPGEGELLVQSLAQASGSAAAVSYVPYAPQTLRLQLPIAAI</sequence>
<keyword evidence="5" id="KW-0677">Repeat</keyword>
<evidence type="ECO:0000256" key="5">
    <source>
        <dbReference type="ARBA" id="ARBA00022737"/>
    </source>
</evidence>
<evidence type="ECO:0000256" key="9">
    <source>
        <dbReference type="SAM" id="MobiDB-lite"/>
    </source>
</evidence>
<dbReference type="PROSITE" id="PS00330">
    <property type="entry name" value="HEMOLYSIN_CALCIUM"/>
    <property type="match status" value="26"/>
</dbReference>
<dbReference type="InterPro" id="IPR018511">
    <property type="entry name" value="Hemolysin-typ_Ca-bd_CS"/>
</dbReference>
<dbReference type="InterPro" id="IPR003995">
    <property type="entry name" value="RTX_toxin_determinant-A"/>
</dbReference>
<keyword evidence="8 10" id="KW-0472">Membrane</keyword>
<feature type="domain" description="Haemolysin-type calcium binding-related" evidence="11">
    <location>
        <begin position="1985"/>
        <end position="2021"/>
    </location>
</feature>
<evidence type="ECO:0000256" key="2">
    <source>
        <dbReference type="ARBA" id="ARBA00004613"/>
    </source>
</evidence>
<feature type="transmembrane region" description="Helical" evidence="10">
    <location>
        <begin position="165"/>
        <end position="186"/>
    </location>
</feature>
<evidence type="ECO:0000313" key="12">
    <source>
        <dbReference type="EMBL" id="WNH51548.1"/>
    </source>
</evidence>
<evidence type="ECO:0000256" key="4">
    <source>
        <dbReference type="ARBA" id="ARBA00022656"/>
    </source>
</evidence>
<keyword evidence="10" id="KW-0812">Transmembrane</keyword>